<evidence type="ECO:0000256" key="3">
    <source>
        <dbReference type="SAM" id="MobiDB-lite"/>
    </source>
</evidence>
<dbReference type="OrthoDB" id="2135053at2759"/>
<evidence type="ECO:0000313" key="5">
    <source>
        <dbReference type="Proteomes" id="UP000774326"/>
    </source>
</evidence>
<reference evidence="4" key="1">
    <citation type="journal article" date="2021" name="Open Biol.">
        <title>Shared evolutionary footprints suggest mitochondrial oxidative damage underlies multiple complex I losses in fungi.</title>
        <authorList>
            <person name="Schikora-Tamarit M.A."/>
            <person name="Marcet-Houben M."/>
            <person name="Nosek J."/>
            <person name="Gabaldon T."/>
        </authorList>
    </citation>
    <scope>NUCLEOTIDE SEQUENCE</scope>
    <source>
        <strain evidence="4">CBS2887</strain>
    </source>
</reference>
<protein>
    <recommendedName>
        <fullName evidence="2">rRNA-processing protein FYV7</fullName>
    </recommendedName>
</protein>
<dbReference type="Proteomes" id="UP000774326">
    <property type="component" value="Unassembled WGS sequence"/>
</dbReference>
<sequence>MAPPSSSRGNQHGGKKPYNNEGKKPYERKSYNRDDKKPYSRKPYDAKANKYINHRETKLREIQHNLTQRARLRKHYFKDLKEMGEAIPEKSTRYNEDSNGENSKGDYRDRKAQAQQTYKERMLITKQRKAERHQAREQERIEKVKNIERREKERESNKERFSQRTGRGQPLMGPRIEGLLEKIKRDE</sequence>
<feature type="region of interest" description="Disordered" evidence="3">
    <location>
        <begin position="1"/>
        <end position="64"/>
    </location>
</feature>
<feature type="compositionally biased region" description="Basic and acidic residues" evidence="3">
    <location>
        <begin position="103"/>
        <end position="123"/>
    </location>
</feature>
<feature type="compositionally biased region" description="Basic and acidic residues" evidence="3">
    <location>
        <begin position="83"/>
        <end position="96"/>
    </location>
</feature>
<proteinExistence type="inferred from homology"/>
<reference evidence="4" key="2">
    <citation type="submission" date="2021-01" db="EMBL/GenBank/DDBJ databases">
        <authorList>
            <person name="Schikora-Tamarit M.A."/>
        </authorList>
    </citation>
    <scope>NUCLEOTIDE SEQUENCE</scope>
    <source>
        <strain evidence="4">CBS2887</strain>
    </source>
</reference>
<comment type="caution">
    <text evidence="4">The sequence shown here is derived from an EMBL/GenBank/DDBJ whole genome shotgun (WGS) entry which is preliminary data.</text>
</comment>
<feature type="compositionally biased region" description="Basic and acidic residues" evidence="3">
    <location>
        <begin position="132"/>
        <end position="162"/>
    </location>
</feature>
<keyword evidence="5" id="KW-1185">Reference proteome</keyword>
<evidence type="ECO:0000313" key="4">
    <source>
        <dbReference type="EMBL" id="KAH3672976.1"/>
    </source>
</evidence>
<gene>
    <name evidence="4" type="ORF">WICPIJ_009948</name>
</gene>
<comment type="similarity">
    <text evidence="1">Belongs to the FYV7 family.</text>
</comment>
<feature type="compositionally biased region" description="Basic and acidic residues" evidence="3">
    <location>
        <begin position="178"/>
        <end position="187"/>
    </location>
</feature>
<evidence type="ECO:0000256" key="1">
    <source>
        <dbReference type="ARBA" id="ARBA00006800"/>
    </source>
</evidence>
<dbReference type="InterPro" id="IPR013730">
    <property type="entry name" value="Fyv7/TAP26"/>
</dbReference>
<feature type="region of interest" description="Disordered" evidence="3">
    <location>
        <begin position="83"/>
        <end position="187"/>
    </location>
</feature>
<organism evidence="4 5">
    <name type="scientific">Wickerhamomyces pijperi</name>
    <name type="common">Yeast</name>
    <name type="synonym">Pichia pijperi</name>
    <dbReference type="NCBI Taxonomy" id="599730"/>
    <lineage>
        <taxon>Eukaryota</taxon>
        <taxon>Fungi</taxon>
        <taxon>Dikarya</taxon>
        <taxon>Ascomycota</taxon>
        <taxon>Saccharomycotina</taxon>
        <taxon>Saccharomycetes</taxon>
        <taxon>Phaffomycetales</taxon>
        <taxon>Wickerhamomycetaceae</taxon>
        <taxon>Wickerhamomyces</taxon>
    </lineage>
</organism>
<accession>A0A9P8TBG4</accession>
<feature type="compositionally biased region" description="Basic and acidic residues" evidence="3">
    <location>
        <begin position="21"/>
        <end position="63"/>
    </location>
</feature>
<dbReference type="EMBL" id="JAEUBG010005724">
    <property type="protein sequence ID" value="KAH3672976.1"/>
    <property type="molecule type" value="Genomic_DNA"/>
</dbReference>
<feature type="compositionally biased region" description="Polar residues" evidence="3">
    <location>
        <begin position="1"/>
        <end position="10"/>
    </location>
</feature>
<name>A0A9P8TBG4_WICPI</name>
<evidence type="ECO:0000256" key="2">
    <source>
        <dbReference type="ARBA" id="ARBA00018780"/>
    </source>
</evidence>
<dbReference type="AlphaFoldDB" id="A0A9P8TBG4"/>
<dbReference type="Pfam" id="PF08524">
    <property type="entry name" value="rRNA_processing"/>
    <property type="match status" value="1"/>
</dbReference>